<evidence type="ECO:0000256" key="6">
    <source>
        <dbReference type="ARBA" id="ARBA00022843"/>
    </source>
</evidence>
<comment type="function">
    <text evidence="10">Integral membrane transporter that imports quinic acid to be catabolized as a carbon source.</text>
</comment>
<evidence type="ECO:0000256" key="4">
    <source>
        <dbReference type="ARBA" id="ARBA00022475"/>
    </source>
</evidence>
<sequence length="659" mass="72493">MAGPRCTMLRLLAKVPWPGSSSSTEQTRRSDPSPEATRLYITLRVWGGMELGWKDDATLVRDLIEYGADVSLPADARCLLSSRETGESLHELLFDARPDEPPPELVYPIHCAVLLVRQPPSNMAIGNLYVISAIAVIGGSLFGFDISSMAAIITTKPYLCYFHQGPLEYKDGEPQCRGPRASVAGGITASMAGGSWLGSLVSGFLSDMLGRKTSIMIASVIWCIGSIIVCASQNIPMLIVGRIINGFSVGIASSQVPVYISEIAPPTKRGRLVGMQQWAITWGILILYYISYGTSFLDGTASFRIPWGLQMVPAVLLFFGMMLLPESPRWLAQKDRWEECHAVLTLVHGKGDPNAPFVVREYEEIKGMCEFERNNADVSFLELLKPNMINRTHVGVFTQIWSQLTGMNVMMYYITYLFSMAGYSGNNLLVSSSIQYVLNVVCTIPALLFVDRWGRRPTLIAGALAMMTWMYANAGLMAAYGHPAPPGGLNNVEAESWLISGPASKAVIASTYLFVVSYAVSWGPVSWIYPPELFPLRVRGKANALCTSANWAFNFALGYFVPPAFVNIKWQVYILFGVFCTAMCLHVYFMFPETAGKTLEEVEAIFTDPSGLPYIGVPAWKTKNHFSRSAVLEKTGFDEEKKMATEEAVHAENAEPKAA</sequence>
<dbReference type="InterPro" id="IPR005828">
    <property type="entry name" value="MFS_sugar_transport-like"/>
</dbReference>
<evidence type="ECO:0000259" key="15">
    <source>
        <dbReference type="PROSITE" id="PS50850"/>
    </source>
</evidence>
<evidence type="ECO:0000256" key="12">
    <source>
        <dbReference type="ARBA" id="ARBA00043213"/>
    </source>
</evidence>
<name>A0A397HDC2_9EURO</name>
<keyword evidence="8 14" id="KW-1133">Transmembrane helix</keyword>
<feature type="transmembrane region" description="Helical" evidence="14">
    <location>
        <begin position="183"/>
        <end position="205"/>
    </location>
</feature>
<evidence type="ECO:0000256" key="9">
    <source>
        <dbReference type="ARBA" id="ARBA00023136"/>
    </source>
</evidence>
<dbReference type="OrthoDB" id="4142200at2759"/>
<keyword evidence="6" id="KW-0832">Ubl conjugation</keyword>
<feature type="domain" description="Major facilitator superfamily (MFS) profile" evidence="15">
    <location>
        <begin position="131"/>
        <end position="595"/>
    </location>
</feature>
<evidence type="ECO:0000256" key="5">
    <source>
        <dbReference type="ARBA" id="ARBA00022692"/>
    </source>
</evidence>
<keyword evidence="9 14" id="KW-0472">Membrane</keyword>
<dbReference type="InterPro" id="IPR050360">
    <property type="entry name" value="MFS_Sugar_Transporters"/>
</dbReference>
<feature type="transmembrane region" description="Helical" evidence="14">
    <location>
        <begin position="217"/>
        <end position="237"/>
    </location>
</feature>
<evidence type="ECO:0000256" key="3">
    <source>
        <dbReference type="ARBA" id="ARBA00022448"/>
    </source>
</evidence>
<keyword evidence="17" id="KW-1185">Reference proteome</keyword>
<dbReference type="CDD" id="cd17356">
    <property type="entry name" value="MFS_HXT"/>
    <property type="match status" value="1"/>
</dbReference>
<comment type="similarity">
    <text evidence="2">Belongs to the major facilitator superfamily. Sugar transporter (TC 2.A.1.1) family.</text>
</comment>
<comment type="subcellular location">
    <subcellularLocation>
        <location evidence="1">Cell membrane</location>
        <topology evidence="1">Multi-pass membrane protein</topology>
    </subcellularLocation>
</comment>
<keyword evidence="4" id="KW-1003">Cell membrane</keyword>
<evidence type="ECO:0000256" key="11">
    <source>
        <dbReference type="ARBA" id="ARBA00038682"/>
    </source>
</evidence>
<comment type="caution">
    <text evidence="16">The sequence shown here is derived from an EMBL/GenBank/DDBJ whole genome shotgun (WGS) entry which is preliminary data.</text>
</comment>
<keyword evidence="7" id="KW-0672">Quinate metabolism</keyword>
<protein>
    <recommendedName>
        <fullName evidence="13">Probable quinate permease</fullName>
    </recommendedName>
    <alternativeName>
        <fullName evidence="12">Quinate transporter</fullName>
    </alternativeName>
</protein>
<dbReference type="PROSITE" id="PS50850">
    <property type="entry name" value="MFS"/>
    <property type="match status" value="1"/>
</dbReference>
<dbReference type="Pfam" id="PF00083">
    <property type="entry name" value="Sugar_tr"/>
    <property type="match status" value="1"/>
</dbReference>
<dbReference type="PANTHER" id="PTHR48022:SF7">
    <property type="entry name" value="MAJOR FACILITATOR SUPERFAMILY (MFS) PROFILE DOMAIN-CONTAINING PROTEIN-RELATED"/>
    <property type="match status" value="1"/>
</dbReference>
<dbReference type="PROSITE" id="PS00216">
    <property type="entry name" value="SUGAR_TRANSPORT_1"/>
    <property type="match status" value="2"/>
</dbReference>
<evidence type="ECO:0000256" key="10">
    <source>
        <dbReference type="ARBA" id="ARBA00037560"/>
    </source>
</evidence>
<feature type="transmembrane region" description="Helical" evidence="14">
    <location>
        <begin position="459"/>
        <end position="480"/>
    </location>
</feature>
<keyword evidence="5 14" id="KW-0812">Transmembrane</keyword>
<dbReference type="InterPro" id="IPR005829">
    <property type="entry name" value="Sugar_transporter_CS"/>
</dbReference>
<feature type="transmembrane region" description="Helical" evidence="14">
    <location>
        <begin position="128"/>
        <end position="153"/>
    </location>
</feature>
<proteinExistence type="inferred from homology"/>
<feature type="transmembrane region" description="Helical" evidence="14">
    <location>
        <begin position="272"/>
        <end position="292"/>
    </location>
</feature>
<dbReference type="NCBIfam" id="TIGR00879">
    <property type="entry name" value="SP"/>
    <property type="match status" value="1"/>
</dbReference>
<feature type="transmembrane region" description="Helical" evidence="14">
    <location>
        <begin position="394"/>
        <end position="414"/>
    </location>
</feature>
<dbReference type="Proteomes" id="UP000215289">
    <property type="component" value="Unassembled WGS sequence"/>
</dbReference>
<keyword evidence="3" id="KW-0813">Transport</keyword>
<dbReference type="PROSITE" id="PS00217">
    <property type="entry name" value="SUGAR_TRANSPORT_2"/>
    <property type="match status" value="1"/>
</dbReference>
<evidence type="ECO:0000313" key="16">
    <source>
        <dbReference type="EMBL" id="RLL96827.1"/>
    </source>
</evidence>
<evidence type="ECO:0000256" key="13">
    <source>
        <dbReference type="ARBA" id="ARBA00068802"/>
    </source>
</evidence>
<accession>A0A397HDC2</accession>
<dbReference type="AlphaFoldDB" id="A0A397HDC2"/>
<dbReference type="GO" id="GO:0005886">
    <property type="term" value="C:plasma membrane"/>
    <property type="evidence" value="ECO:0007669"/>
    <property type="project" value="UniProtKB-SubCell"/>
</dbReference>
<dbReference type="PANTHER" id="PTHR48022">
    <property type="entry name" value="PLASTIDIC GLUCOSE TRANSPORTER 4"/>
    <property type="match status" value="1"/>
</dbReference>
<dbReference type="EMBL" id="NIDN02000097">
    <property type="protein sequence ID" value="RLL96827.1"/>
    <property type="molecule type" value="Genomic_DNA"/>
</dbReference>
<dbReference type="PRINTS" id="PR00171">
    <property type="entry name" value="SUGRTRNSPORT"/>
</dbReference>
<dbReference type="InterPro" id="IPR036259">
    <property type="entry name" value="MFS_trans_sf"/>
</dbReference>
<evidence type="ECO:0000256" key="14">
    <source>
        <dbReference type="SAM" id="Phobius"/>
    </source>
</evidence>
<reference evidence="16 17" key="1">
    <citation type="submission" date="2018-08" db="EMBL/GenBank/DDBJ databases">
        <title>Draft genome sequences of two Aspergillus turcosus clinical strains isolated from bronchoalveolar lavage fluid: one azole-susceptible and the other azole-resistant.</title>
        <authorList>
            <person name="Parent-Michaud M."/>
            <person name="Dufresne P.J."/>
            <person name="Fournier E."/>
            <person name="Martineau C."/>
            <person name="Moreira S."/>
            <person name="Perkins V."/>
            <person name="De Repentigny L."/>
            <person name="Dufresne S.F."/>
        </authorList>
    </citation>
    <scope>NUCLEOTIDE SEQUENCE [LARGE SCALE GENOMIC DNA]</scope>
    <source>
        <strain evidence="16">HMR AF 1038</strain>
    </source>
</reference>
<organism evidence="16 17">
    <name type="scientific">Aspergillus turcosus</name>
    <dbReference type="NCBI Taxonomy" id="1245748"/>
    <lineage>
        <taxon>Eukaryota</taxon>
        <taxon>Fungi</taxon>
        <taxon>Dikarya</taxon>
        <taxon>Ascomycota</taxon>
        <taxon>Pezizomycotina</taxon>
        <taxon>Eurotiomycetes</taxon>
        <taxon>Eurotiomycetidae</taxon>
        <taxon>Eurotiales</taxon>
        <taxon>Aspergillaceae</taxon>
        <taxon>Aspergillus</taxon>
        <taxon>Aspergillus subgen. Fumigati</taxon>
    </lineage>
</organism>
<feature type="transmembrane region" description="Helical" evidence="14">
    <location>
        <begin position="573"/>
        <end position="591"/>
    </location>
</feature>
<evidence type="ECO:0000256" key="7">
    <source>
        <dbReference type="ARBA" id="ARBA00022911"/>
    </source>
</evidence>
<feature type="transmembrane region" description="Helical" evidence="14">
    <location>
        <begin position="304"/>
        <end position="324"/>
    </location>
</feature>
<dbReference type="FunFam" id="1.20.1250.20:FF:000026">
    <property type="entry name" value="MFS quinate transporter QutD"/>
    <property type="match status" value="1"/>
</dbReference>
<gene>
    <name evidence="16" type="ORF">CFD26_102085</name>
</gene>
<evidence type="ECO:0000256" key="1">
    <source>
        <dbReference type="ARBA" id="ARBA00004651"/>
    </source>
</evidence>
<comment type="subunit">
    <text evidence="11">Interacts with creB.</text>
</comment>
<feature type="transmembrane region" description="Helical" evidence="14">
    <location>
        <begin position="542"/>
        <end position="561"/>
    </location>
</feature>
<dbReference type="STRING" id="1245748.A0A397HDC2"/>
<feature type="transmembrane region" description="Helical" evidence="14">
    <location>
        <begin position="506"/>
        <end position="530"/>
    </location>
</feature>
<evidence type="ECO:0000256" key="2">
    <source>
        <dbReference type="ARBA" id="ARBA00010992"/>
    </source>
</evidence>
<dbReference type="GO" id="GO:0005351">
    <property type="term" value="F:carbohydrate:proton symporter activity"/>
    <property type="evidence" value="ECO:0007669"/>
    <property type="project" value="TreeGrafter"/>
</dbReference>
<dbReference type="InterPro" id="IPR003663">
    <property type="entry name" value="Sugar/inositol_transpt"/>
</dbReference>
<dbReference type="InterPro" id="IPR020846">
    <property type="entry name" value="MFS_dom"/>
</dbReference>
<dbReference type="Gene3D" id="1.20.1250.20">
    <property type="entry name" value="MFS general substrate transporter like domains"/>
    <property type="match status" value="1"/>
</dbReference>
<dbReference type="SUPFAM" id="SSF103473">
    <property type="entry name" value="MFS general substrate transporter"/>
    <property type="match status" value="1"/>
</dbReference>
<evidence type="ECO:0000313" key="17">
    <source>
        <dbReference type="Proteomes" id="UP000215289"/>
    </source>
</evidence>
<feature type="transmembrane region" description="Helical" evidence="14">
    <location>
        <begin position="434"/>
        <end position="450"/>
    </location>
</feature>
<evidence type="ECO:0000256" key="8">
    <source>
        <dbReference type="ARBA" id="ARBA00022989"/>
    </source>
</evidence>